<evidence type="ECO:0000259" key="1">
    <source>
        <dbReference type="Pfam" id="PF00534"/>
    </source>
</evidence>
<reference evidence="3" key="2">
    <citation type="submission" date="2021-08" db="EMBL/GenBank/DDBJ databases">
        <authorList>
            <person name="Tani A."/>
            <person name="Ola A."/>
            <person name="Ogura Y."/>
            <person name="Katsura K."/>
            <person name="Hayashi T."/>
        </authorList>
    </citation>
    <scope>NUCLEOTIDE SEQUENCE</scope>
    <source>
        <strain evidence="3">LMG 23639</strain>
    </source>
</reference>
<dbReference type="PANTHER" id="PTHR45947">
    <property type="entry name" value="SULFOQUINOVOSYL TRANSFERASE SQD2"/>
    <property type="match status" value="1"/>
</dbReference>
<evidence type="ECO:0000313" key="4">
    <source>
        <dbReference type="Proteomes" id="UP001055102"/>
    </source>
</evidence>
<name>A0ABQ4SSK1_9HYPH</name>
<comment type="caution">
    <text evidence="3">The sequence shown here is derived from an EMBL/GenBank/DDBJ whole genome shotgun (WGS) entry which is preliminary data.</text>
</comment>
<protein>
    <submittedName>
        <fullName evidence="3">Glycogen synthase</fullName>
    </submittedName>
</protein>
<evidence type="ECO:0000313" key="3">
    <source>
        <dbReference type="EMBL" id="GJE06072.1"/>
    </source>
</evidence>
<reference evidence="3" key="1">
    <citation type="journal article" date="2021" name="Front. Microbiol.">
        <title>Comprehensive Comparative Genomics and Phenotyping of Methylobacterium Species.</title>
        <authorList>
            <person name="Alessa O."/>
            <person name="Ogura Y."/>
            <person name="Fujitani Y."/>
            <person name="Takami H."/>
            <person name="Hayashi T."/>
            <person name="Sahin N."/>
            <person name="Tani A."/>
        </authorList>
    </citation>
    <scope>NUCLEOTIDE SEQUENCE</scope>
    <source>
        <strain evidence="3">LMG 23639</strain>
    </source>
</reference>
<accession>A0ABQ4SSK1</accession>
<gene>
    <name evidence="3" type="ORF">AOPFMNJM_1378</name>
</gene>
<proteinExistence type="predicted"/>
<dbReference type="InterPro" id="IPR050194">
    <property type="entry name" value="Glycosyltransferase_grp1"/>
</dbReference>
<dbReference type="PANTHER" id="PTHR45947:SF3">
    <property type="entry name" value="SULFOQUINOVOSYL TRANSFERASE SQD2"/>
    <property type="match status" value="1"/>
</dbReference>
<dbReference type="RefSeq" id="WP_238274703.1">
    <property type="nucleotide sequence ID" value="NZ_BPQR01000022.1"/>
</dbReference>
<organism evidence="3 4">
    <name type="scientific">Methylobacterium jeotgali</name>
    <dbReference type="NCBI Taxonomy" id="381630"/>
    <lineage>
        <taxon>Bacteria</taxon>
        <taxon>Pseudomonadati</taxon>
        <taxon>Pseudomonadota</taxon>
        <taxon>Alphaproteobacteria</taxon>
        <taxon>Hyphomicrobiales</taxon>
        <taxon>Methylobacteriaceae</taxon>
        <taxon>Methylobacterium</taxon>
    </lineage>
</organism>
<dbReference type="Gene3D" id="3.40.50.2000">
    <property type="entry name" value="Glycogen Phosphorylase B"/>
    <property type="match status" value="2"/>
</dbReference>
<dbReference type="Pfam" id="PF00534">
    <property type="entry name" value="Glycos_transf_1"/>
    <property type="match status" value="1"/>
</dbReference>
<dbReference type="InterPro" id="IPR001296">
    <property type="entry name" value="Glyco_trans_1"/>
</dbReference>
<dbReference type="EMBL" id="BPQR01000022">
    <property type="protein sequence ID" value="GJE06072.1"/>
    <property type="molecule type" value="Genomic_DNA"/>
</dbReference>
<dbReference type="InterPro" id="IPR028098">
    <property type="entry name" value="Glyco_trans_4-like_N"/>
</dbReference>
<feature type="domain" description="Glycosyl transferase family 1" evidence="1">
    <location>
        <begin position="178"/>
        <end position="315"/>
    </location>
</feature>
<dbReference type="Proteomes" id="UP001055102">
    <property type="component" value="Unassembled WGS sequence"/>
</dbReference>
<feature type="domain" description="Glycosyltransferase subfamily 4-like N-terminal" evidence="2">
    <location>
        <begin position="19"/>
        <end position="169"/>
    </location>
</feature>
<sequence length="365" mass="39195">MKIALIGHLKYALGEPFAGGLEMHTHLLTRTLQARGHDVTLFAAEGTDARLRPVEVCPPTGDFCGDPVRDAAIEPNEQAAYERIMDAVERGGFDVVHNNSLHALPLARSGRVPAPVITVLHTPPFDSLVEGVNAARPDMVYAAVSRALTRQWRGIIDGPHIVSNGIDLSAFAARTSGEPEIDAFWSGRIVPEKGPHLAIDAARRAGLPIAFAGPRHNAAYWEREIAPRLGPGVTYLGHLAQPELARRLRSARAALVTPRWEEPFGLVVAEALACGTPVAGFRRGALPDILNDACGRLAAADDVDDLARALTEAVGLDRRACRHRAQTLFDAEAMTDRYEALYTEMLSAPVPVPPRLGRVAGLAGS</sequence>
<evidence type="ECO:0000259" key="2">
    <source>
        <dbReference type="Pfam" id="PF13439"/>
    </source>
</evidence>
<dbReference type="SUPFAM" id="SSF53756">
    <property type="entry name" value="UDP-Glycosyltransferase/glycogen phosphorylase"/>
    <property type="match status" value="1"/>
</dbReference>
<keyword evidence="4" id="KW-1185">Reference proteome</keyword>
<dbReference type="Pfam" id="PF13439">
    <property type="entry name" value="Glyco_transf_4"/>
    <property type="match status" value="1"/>
</dbReference>